<evidence type="ECO:0000313" key="7">
    <source>
        <dbReference type="EMBL" id="RXN11093.1"/>
    </source>
</evidence>
<feature type="compositionally biased region" description="Polar residues" evidence="5">
    <location>
        <begin position="90"/>
        <end position="114"/>
    </location>
</feature>
<dbReference type="PANTHER" id="PTHR37984">
    <property type="entry name" value="PROTEIN CBG26694"/>
    <property type="match status" value="1"/>
</dbReference>
<dbReference type="Gene3D" id="1.10.340.70">
    <property type="match status" value="1"/>
</dbReference>
<dbReference type="InterPro" id="IPR050951">
    <property type="entry name" value="Retrovirus_Pol_polyprotein"/>
</dbReference>
<protein>
    <recommendedName>
        <fullName evidence="4">Gypsy retrotransposon integrase-like protein 1</fullName>
        <ecNumber evidence="2">3.1.26.4</ecNumber>
    </recommendedName>
</protein>
<dbReference type="FunFam" id="3.10.20.370:FF:000001">
    <property type="entry name" value="Retrovirus-related Pol polyprotein from transposon 17.6-like protein"/>
    <property type="match status" value="1"/>
</dbReference>
<dbReference type="FunFam" id="3.30.70.270:FF:000020">
    <property type="entry name" value="Transposon Tf2-6 polyprotein-like Protein"/>
    <property type="match status" value="1"/>
</dbReference>
<dbReference type="STRING" id="84645.A0A498LU02"/>
<dbReference type="InterPro" id="IPR012337">
    <property type="entry name" value="RNaseH-like_sf"/>
</dbReference>
<dbReference type="SUPFAM" id="SSF53098">
    <property type="entry name" value="Ribonuclease H-like"/>
    <property type="match status" value="1"/>
</dbReference>
<dbReference type="SUPFAM" id="SSF56672">
    <property type="entry name" value="DNA/RNA polymerases"/>
    <property type="match status" value="1"/>
</dbReference>
<dbReference type="Gene3D" id="3.30.70.270">
    <property type="match status" value="2"/>
</dbReference>
<dbReference type="CDD" id="cd09274">
    <property type="entry name" value="RNase_HI_RT_Ty3"/>
    <property type="match status" value="1"/>
</dbReference>
<accession>A0A498LU02</accession>
<dbReference type="EMBL" id="QBIY01013154">
    <property type="protein sequence ID" value="RXN11093.1"/>
    <property type="molecule type" value="Genomic_DNA"/>
</dbReference>
<name>A0A498LU02_LABRO</name>
<dbReference type="GO" id="GO:0004523">
    <property type="term" value="F:RNA-DNA hybrid ribonuclease activity"/>
    <property type="evidence" value="ECO:0007669"/>
    <property type="project" value="UniProtKB-EC"/>
</dbReference>
<dbReference type="FunFam" id="3.30.420.10:FF:000032">
    <property type="entry name" value="Retrovirus-related Pol polyprotein from transposon 297-like Protein"/>
    <property type="match status" value="1"/>
</dbReference>
<dbReference type="Proteomes" id="UP000290572">
    <property type="component" value="Unassembled WGS sequence"/>
</dbReference>
<sequence>MGEQATMMGCCEVELKVGGYSTVMWVCAAEIPECCLLGIDFLHQAVAVLDLGAATLTFAGKCCVPIYFNSVWPGPQAHYIGLPRPAPHVQSTAESSSSIRSPTLQLRETPSSGSAAGLSTIRPVSDGGAHSQDIMSMTSVQTAHAVCERSSQDLEGPQKQKLWRVLERHHAVFATSAHDVGQTQLVQHCINTGDAHPIRQRPRRLPPTRQGIPRESCLVYLDDILVHGKDFESALSALDLVITRIAQAGLKLHPEKCQLMQKAVTFLGHYVSAEGVATDEQKTAAVRDWPVPCSLRQLRAFLGLASYYRKFVPGFATVAAPLHQLTKKSQRFQWGQEQQQAFDHLKEALCHAPVLAAPDPRLPFILDTDASNVGLGAILSQDGGKGERVIAYYSRAFNRAERNYCVTRRELLAVVEAVSHFRHHLCGLPFVIRTDHASLRWLLSFREPEGQVARWIERLQEFQFTIQHRKGESHQNADGLSRRICRDTCSQCKRLTGYTGQGPADKIPEMQMEASCCAVLPDSKVAWADEQRKDPNLQVVINWVETGRRLAWEEVAAFGPVVRGLWSMRDGLALNMGVLQRGFVEPATGVTKWQTVVPKSCHHLVLEAMHGQPGVGHFGVKKTLKRVRQEFYWNTCHRDVESFCRRCDACTARKGPTGQSHAPLQQRLVGCPMDRVAVDVLGPFPRTPRGNRFVVVAMDYFTKWPEAYAVPNQEARTVAEVLLEGMFARFGVPTEVHSDQGRNFESQLFSDFCRQLGIWKTRTTPLHPQSDGLVERYNRTLATQLALCVSRDQKDWDLQLPLVLLATRSAVQETTGCTPALLMLGRELRTPSSLLMGRPPDAPDAPPGLEYAHQLQDRLQSAHEFARRQALQAGIRQKRAYDHHCTGRDFNAGELVWVYGPKRQKGRSPKLDCAWVGPCYVVKRLGESIYRVRKKPGGHAVVLHRDRLAPYQGEQRPFDNRSPRQTVGATHPAYGGAEHAAPDNGWGTSAGCEEGDASTRVSGGALGTPGGAEHAASGGSGVLLGWSGLRAPEDRMTNSDRPLREGRPSGGGPCDFPTTPLGAVLPNFVPQQIRRTRTGSRLRPREALRVPKRFVDFTLPRGRGNLRGGQCGAEAAA</sequence>
<feature type="region of interest" description="Disordered" evidence="5">
    <location>
        <begin position="951"/>
        <end position="1019"/>
    </location>
</feature>
<proteinExistence type="inferred from homology"/>
<keyword evidence="8" id="KW-1185">Reference proteome</keyword>
<feature type="region of interest" description="Disordered" evidence="5">
    <location>
        <begin position="90"/>
        <end position="131"/>
    </location>
</feature>
<gene>
    <name evidence="7" type="ORF">ROHU_030296</name>
</gene>
<dbReference type="InterPro" id="IPR000477">
    <property type="entry name" value="RT_dom"/>
</dbReference>
<feature type="compositionally biased region" description="Basic and acidic residues" evidence="5">
    <location>
        <begin position="1032"/>
        <end position="1047"/>
    </location>
</feature>
<dbReference type="Gene3D" id="3.30.420.10">
    <property type="entry name" value="Ribonuclease H-like superfamily/Ribonuclease H"/>
    <property type="match status" value="1"/>
</dbReference>
<dbReference type="InterPro" id="IPR001584">
    <property type="entry name" value="Integrase_cat-core"/>
</dbReference>
<reference evidence="7 8" key="1">
    <citation type="submission" date="2018-03" db="EMBL/GenBank/DDBJ databases">
        <title>Draft genome sequence of Rohu Carp (Labeo rohita).</title>
        <authorList>
            <person name="Das P."/>
            <person name="Kushwaha B."/>
            <person name="Joshi C.G."/>
            <person name="Kumar D."/>
            <person name="Nagpure N.S."/>
            <person name="Sahoo L."/>
            <person name="Das S.P."/>
            <person name="Bit A."/>
            <person name="Patnaik S."/>
            <person name="Meher P.K."/>
            <person name="Jayasankar P."/>
            <person name="Koringa P.G."/>
            <person name="Patel N.V."/>
            <person name="Hinsu A.T."/>
            <person name="Kumar R."/>
            <person name="Pandey M."/>
            <person name="Agarwal S."/>
            <person name="Srivastava S."/>
            <person name="Singh M."/>
            <person name="Iquebal M.A."/>
            <person name="Jaiswal S."/>
            <person name="Angadi U.B."/>
            <person name="Kumar N."/>
            <person name="Raza M."/>
            <person name="Shah T.M."/>
            <person name="Rai A."/>
            <person name="Jena J.K."/>
        </authorList>
    </citation>
    <scope>NUCLEOTIDE SEQUENCE [LARGE SCALE GENOMIC DNA]</scope>
    <source>
        <strain evidence="7">DASCIFA01</strain>
        <tissue evidence="7">Testis</tissue>
    </source>
</reference>
<keyword evidence="3" id="KW-0511">Multifunctional enzyme</keyword>
<dbReference type="Pfam" id="PF00078">
    <property type="entry name" value="RVT_1"/>
    <property type="match status" value="1"/>
</dbReference>
<dbReference type="InterPro" id="IPR036397">
    <property type="entry name" value="RNaseH_sf"/>
</dbReference>
<dbReference type="FunFam" id="1.10.340.70:FF:000001">
    <property type="entry name" value="Retrovirus-related Pol polyprotein from transposon gypsy-like Protein"/>
    <property type="match status" value="1"/>
</dbReference>
<dbReference type="InterPro" id="IPR043128">
    <property type="entry name" value="Rev_trsase/Diguanyl_cyclase"/>
</dbReference>
<evidence type="ECO:0000256" key="4">
    <source>
        <dbReference type="ARBA" id="ARBA00039658"/>
    </source>
</evidence>
<dbReference type="GO" id="GO:0003676">
    <property type="term" value="F:nucleic acid binding"/>
    <property type="evidence" value="ECO:0007669"/>
    <property type="project" value="InterPro"/>
</dbReference>
<evidence type="ECO:0000256" key="5">
    <source>
        <dbReference type="SAM" id="MobiDB-lite"/>
    </source>
</evidence>
<feature type="region of interest" description="Disordered" evidence="5">
    <location>
        <begin position="1032"/>
        <end position="1053"/>
    </location>
</feature>
<dbReference type="EC" id="3.1.26.4" evidence="2"/>
<dbReference type="PANTHER" id="PTHR37984:SF5">
    <property type="entry name" value="PROTEIN NYNRIN-LIKE"/>
    <property type="match status" value="1"/>
</dbReference>
<dbReference type="Pfam" id="PF00665">
    <property type="entry name" value="rve"/>
    <property type="match status" value="1"/>
</dbReference>
<dbReference type="AlphaFoldDB" id="A0A498LU02"/>
<dbReference type="InterPro" id="IPR043502">
    <property type="entry name" value="DNA/RNA_pol_sf"/>
</dbReference>
<evidence type="ECO:0000256" key="3">
    <source>
        <dbReference type="ARBA" id="ARBA00023268"/>
    </source>
</evidence>
<dbReference type="InterPro" id="IPR041577">
    <property type="entry name" value="RT_RNaseH_2"/>
</dbReference>
<dbReference type="Pfam" id="PF17921">
    <property type="entry name" value="Integrase_H2C2"/>
    <property type="match status" value="1"/>
</dbReference>
<comment type="similarity">
    <text evidence="1">Belongs to the beta type-B retroviral polymerase family. HERV class-II K(HML-2) pol subfamily.</text>
</comment>
<dbReference type="Pfam" id="PF17919">
    <property type="entry name" value="RT_RNaseH_2"/>
    <property type="match status" value="1"/>
</dbReference>
<evidence type="ECO:0000256" key="1">
    <source>
        <dbReference type="ARBA" id="ARBA00010879"/>
    </source>
</evidence>
<dbReference type="Gene3D" id="3.10.20.370">
    <property type="match status" value="1"/>
</dbReference>
<dbReference type="GO" id="GO:0015074">
    <property type="term" value="P:DNA integration"/>
    <property type="evidence" value="ECO:0007669"/>
    <property type="project" value="InterPro"/>
</dbReference>
<evidence type="ECO:0000259" key="6">
    <source>
        <dbReference type="PROSITE" id="PS50994"/>
    </source>
</evidence>
<evidence type="ECO:0000256" key="2">
    <source>
        <dbReference type="ARBA" id="ARBA00012180"/>
    </source>
</evidence>
<organism evidence="7 8">
    <name type="scientific">Labeo rohita</name>
    <name type="common">Indian major carp</name>
    <name type="synonym">Cyprinus rohita</name>
    <dbReference type="NCBI Taxonomy" id="84645"/>
    <lineage>
        <taxon>Eukaryota</taxon>
        <taxon>Metazoa</taxon>
        <taxon>Chordata</taxon>
        <taxon>Craniata</taxon>
        <taxon>Vertebrata</taxon>
        <taxon>Euteleostomi</taxon>
        <taxon>Actinopterygii</taxon>
        <taxon>Neopterygii</taxon>
        <taxon>Teleostei</taxon>
        <taxon>Ostariophysi</taxon>
        <taxon>Cypriniformes</taxon>
        <taxon>Cyprinidae</taxon>
        <taxon>Labeoninae</taxon>
        <taxon>Labeonini</taxon>
        <taxon>Labeo</taxon>
    </lineage>
</organism>
<feature type="domain" description="Integrase catalytic" evidence="6">
    <location>
        <begin position="659"/>
        <end position="827"/>
    </location>
</feature>
<comment type="caution">
    <text evidence="7">The sequence shown here is derived from an EMBL/GenBank/DDBJ whole genome shotgun (WGS) entry which is preliminary data.</text>
</comment>
<evidence type="ECO:0000313" key="8">
    <source>
        <dbReference type="Proteomes" id="UP000290572"/>
    </source>
</evidence>
<dbReference type="InterPro" id="IPR041588">
    <property type="entry name" value="Integrase_H2C2"/>
</dbReference>
<dbReference type="PROSITE" id="PS50994">
    <property type="entry name" value="INTEGRASE"/>
    <property type="match status" value="1"/>
</dbReference>